<evidence type="ECO:0000313" key="2">
    <source>
        <dbReference type="EMBL" id="SEI47054.1"/>
    </source>
</evidence>
<protein>
    <recommendedName>
        <fullName evidence="4">T5SS/PEP-CTERM-associated repeat-containing protein</fullName>
    </recommendedName>
</protein>
<dbReference type="AlphaFoldDB" id="A0A1H6R1C1"/>
<evidence type="ECO:0008006" key="4">
    <source>
        <dbReference type="Google" id="ProtNLM"/>
    </source>
</evidence>
<keyword evidence="3" id="KW-1185">Reference proteome</keyword>
<proteinExistence type="predicted"/>
<dbReference type="RefSeq" id="WP_093308540.1">
    <property type="nucleotide sequence ID" value="NZ_FNYH01000002.1"/>
</dbReference>
<evidence type="ECO:0000256" key="1">
    <source>
        <dbReference type="SAM" id="MobiDB-lite"/>
    </source>
</evidence>
<dbReference type="EMBL" id="FNYH01000002">
    <property type="protein sequence ID" value="SEI47054.1"/>
    <property type="molecule type" value="Genomic_DNA"/>
</dbReference>
<dbReference type="STRING" id="64971.SAMN05421831_102201"/>
<gene>
    <name evidence="2" type="ORF">SAMN05421831_102201</name>
</gene>
<name>A0A1H6R1C1_9GAMM</name>
<reference evidence="3" key="1">
    <citation type="submission" date="2016-10" db="EMBL/GenBank/DDBJ databases">
        <authorList>
            <person name="Varghese N."/>
            <person name="Submissions S."/>
        </authorList>
    </citation>
    <scope>NUCLEOTIDE SEQUENCE [LARGE SCALE GENOMIC DNA]</scope>
    <source>
        <strain evidence="3">DSM 7165</strain>
    </source>
</reference>
<accession>A0A1H6R1C1</accession>
<feature type="compositionally biased region" description="Low complexity" evidence="1">
    <location>
        <begin position="273"/>
        <end position="290"/>
    </location>
</feature>
<feature type="region of interest" description="Disordered" evidence="1">
    <location>
        <begin position="266"/>
        <end position="292"/>
    </location>
</feature>
<organism evidence="2 3">
    <name type="scientific">Allopseudospirillum japonicum</name>
    <dbReference type="NCBI Taxonomy" id="64971"/>
    <lineage>
        <taxon>Bacteria</taxon>
        <taxon>Pseudomonadati</taxon>
        <taxon>Pseudomonadota</taxon>
        <taxon>Gammaproteobacteria</taxon>
        <taxon>Oceanospirillales</taxon>
        <taxon>Oceanospirillaceae</taxon>
        <taxon>Allopseudospirillum</taxon>
    </lineage>
</organism>
<evidence type="ECO:0000313" key="3">
    <source>
        <dbReference type="Proteomes" id="UP000242999"/>
    </source>
</evidence>
<sequence>MATKPNKAVLNGSNQDISLGFNASVVGSSGRESIQVASGVDVSITGGAGDRILLTGDAADYTFTQQGSNLLLTSGGHTITLAIGGELRLIFADIEVIAAPGFTAEGFQLAVGEQVVGASFDVSQLVAAEPSSSSEDPNDPPAAKANKVILNGDDQDITLGFDASVVGTSGRENLTCEPGVVANFTGGAGDRLILTGNAADYDYQQQGSTLLLTLGGKQISLGLGGDLRIAFADKEVSAKPEFGATGLQIKLGGQLVGNGFKPGDMLPFDQETDTTTDTSTDTANTSTDDALSGSDGQADIFVYHIDSNPSTNQQGTLWAGNSGRDTIDNFEVGVDKLKIIDDSGQINTLAEFTAGFTGLGDAGINYAAAMSGGQLLIQFGPSEANPNLANNISGIGELRISGVSGTVTDGASLVAALGGESAILFG</sequence>
<dbReference type="Proteomes" id="UP000242999">
    <property type="component" value="Unassembled WGS sequence"/>
</dbReference>